<dbReference type="RefSeq" id="WP_090149423.1">
    <property type="nucleotide sequence ID" value="NZ_FNAN01000006.1"/>
</dbReference>
<protein>
    <recommendedName>
        <fullName evidence="3">Type VI secretion system needle protein Hcp</fullName>
    </recommendedName>
</protein>
<accession>A0A1G7EYL3</accession>
<dbReference type="EMBL" id="FNAN01000006">
    <property type="protein sequence ID" value="SDE68566.1"/>
    <property type="molecule type" value="Genomic_DNA"/>
</dbReference>
<dbReference type="OrthoDB" id="955509at2"/>
<dbReference type="InterPro" id="IPR041408">
    <property type="entry name" value="Hcp_Tssd"/>
</dbReference>
<dbReference type="Proteomes" id="UP000198748">
    <property type="component" value="Unassembled WGS sequence"/>
</dbReference>
<evidence type="ECO:0008006" key="3">
    <source>
        <dbReference type="Google" id="ProtNLM"/>
    </source>
</evidence>
<evidence type="ECO:0000313" key="2">
    <source>
        <dbReference type="Proteomes" id="UP000198748"/>
    </source>
</evidence>
<reference evidence="2" key="1">
    <citation type="submission" date="2016-10" db="EMBL/GenBank/DDBJ databases">
        <authorList>
            <person name="Varghese N."/>
            <person name="Submissions S."/>
        </authorList>
    </citation>
    <scope>NUCLEOTIDE SEQUENCE [LARGE SCALE GENOMIC DNA]</scope>
    <source>
        <strain evidence="2">DSM 25329</strain>
    </source>
</reference>
<sequence>MPASSFDAYFTWDGGPSGDGIAVISCSYSLSQSTDDKGRVSSKVYGGNVFIQVDSSSASDSQSLWEWMIDPDGKKASAKITFKNVDEEQTQKELELTDVYCVQYAESFVETGSMPMTTSITLSAREIKLFGTPHTNRW</sequence>
<proteinExistence type="predicted"/>
<organism evidence="1 2">
    <name type="scientific">Dyadobacter soli</name>
    <dbReference type="NCBI Taxonomy" id="659014"/>
    <lineage>
        <taxon>Bacteria</taxon>
        <taxon>Pseudomonadati</taxon>
        <taxon>Bacteroidota</taxon>
        <taxon>Cytophagia</taxon>
        <taxon>Cytophagales</taxon>
        <taxon>Spirosomataceae</taxon>
        <taxon>Dyadobacter</taxon>
    </lineage>
</organism>
<dbReference type="GO" id="GO:0033104">
    <property type="term" value="C:type VI protein secretion system complex"/>
    <property type="evidence" value="ECO:0007669"/>
    <property type="project" value="InterPro"/>
</dbReference>
<name>A0A1G7EYL3_9BACT</name>
<dbReference type="STRING" id="659014.SAMN04487996_106206"/>
<dbReference type="AlphaFoldDB" id="A0A1G7EYL3"/>
<evidence type="ECO:0000313" key="1">
    <source>
        <dbReference type="EMBL" id="SDE68566.1"/>
    </source>
</evidence>
<keyword evidence="2" id="KW-1185">Reference proteome</keyword>
<gene>
    <name evidence="1" type="ORF">SAMN04487996_106206</name>
</gene>
<dbReference type="Pfam" id="PF17642">
    <property type="entry name" value="TssD"/>
    <property type="match status" value="1"/>
</dbReference>